<dbReference type="SUPFAM" id="SSF52402">
    <property type="entry name" value="Adenine nucleotide alpha hydrolases-like"/>
    <property type="match status" value="1"/>
</dbReference>
<dbReference type="CDD" id="cd01714">
    <property type="entry name" value="ETF_beta"/>
    <property type="match status" value="1"/>
</dbReference>
<dbReference type="GO" id="GO:0009055">
    <property type="term" value="F:electron transfer activity"/>
    <property type="evidence" value="ECO:0007669"/>
    <property type="project" value="InterPro"/>
</dbReference>
<dbReference type="RefSeq" id="WP_011277208.1">
    <property type="nucleotide sequence ID" value="NZ_BHWZ01000001.1"/>
</dbReference>
<dbReference type="Proteomes" id="UP000065473">
    <property type="component" value="Chromosome"/>
</dbReference>
<sequence length="243" mass="26264">MNVVALFKIVPDDTLIKITGSTLDLNVPAKISTYDKSAIEEAIRIKEKHGGKAIGITAGNTDRKAIREALAMGLDEVIAIDMKEQDIYSTANMIADQLKQLNPDLVIGSEATTDSSGGIFPAYLAGLLGLPLISYVKSITIEGKKIRAERNLISSTEIVEAELPLVISVVGEINTPRIPTVKQILESSKKPVKSVNANVKPLVKLASVSPYVIQRKKIIIDGSKMEEAVDKLLSYLRQEGVIS</sequence>
<organism evidence="2 5">
    <name type="scientific">Sulfolobus acidocaldarius</name>
    <dbReference type="NCBI Taxonomy" id="2285"/>
    <lineage>
        <taxon>Archaea</taxon>
        <taxon>Thermoproteota</taxon>
        <taxon>Thermoprotei</taxon>
        <taxon>Sulfolobales</taxon>
        <taxon>Sulfolobaceae</taxon>
        <taxon>Sulfolobus</taxon>
    </lineage>
</organism>
<dbReference type="SMART" id="SM00893">
    <property type="entry name" value="ETF"/>
    <property type="match status" value="1"/>
</dbReference>
<gene>
    <name evidence="2" type="ORF">ATY89_04830</name>
    <name evidence="3" type="ORF">ATZ20_07855</name>
</gene>
<dbReference type="OrthoDB" id="6635at2157"/>
<evidence type="ECO:0000259" key="1">
    <source>
        <dbReference type="SMART" id="SM00893"/>
    </source>
</evidence>
<evidence type="ECO:0000313" key="2">
    <source>
        <dbReference type="EMBL" id="ALU29333.1"/>
    </source>
</evidence>
<dbReference type="InterPro" id="IPR014730">
    <property type="entry name" value="ETF_a/b_N"/>
</dbReference>
<dbReference type="PIRSF" id="PIRSF000090">
    <property type="entry name" value="Beta-ETF"/>
    <property type="match status" value="1"/>
</dbReference>
<proteinExistence type="predicted"/>
<dbReference type="AlphaFoldDB" id="A0A0U3GGS4"/>
<evidence type="ECO:0000313" key="4">
    <source>
        <dbReference type="Proteomes" id="UP000060043"/>
    </source>
</evidence>
<protein>
    <submittedName>
        <fullName evidence="2">Electron transfer flavoprotein subunit alpha</fullName>
    </submittedName>
</protein>
<feature type="domain" description="Electron transfer flavoprotein alpha/beta-subunit N-terminal" evidence="1">
    <location>
        <begin position="19"/>
        <end position="204"/>
    </location>
</feature>
<reference evidence="4 5" key="1">
    <citation type="submission" date="2015-12" db="EMBL/GenBank/DDBJ databases">
        <title>A stable core within a dynamic pangenome in Sulfolobus acidocaldarius.</title>
        <authorList>
            <person name="Anderson R."/>
            <person name="Kouris A."/>
            <person name="Seward C."/>
            <person name="Campbell K."/>
            <person name="Whitaker R."/>
        </authorList>
    </citation>
    <scope>NUCLEOTIDE SEQUENCE [LARGE SCALE GENOMIC DNA]</scope>
    <source>
        <strain evidence="2 5">GG12-C01-09</strain>
        <strain evidence="3 4">NG05B_CO5_07</strain>
    </source>
</reference>
<dbReference type="STRING" id="1435377.SUSAZ_01465"/>
<dbReference type="Proteomes" id="UP000060043">
    <property type="component" value="Chromosome"/>
</dbReference>
<dbReference type="GeneID" id="14550820"/>
<accession>A0A0U3GGS4</accession>
<evidence type="ECO:0000313" key="5">
    <source>
        <dbReference type="Proteomes" id="UP000065473"/>
    </source>
</evidence>
<dbReference type="InterPro" id="IPR012255">
    <property type="entry name" value="ETF_b"/>
</dbReference>
<name>A0A0U3GGS4_9CREN</name>
<dbReference type="EMBL" id="CP013694">
    <property type="protein sequence ID" value="ALU29333.1"/>
    <property type="molecule type" value="Genomic_DNA"/>
</dbReference>
<dbReference type="Gene3D" id="3.40.50.620">
    <property type="entry name" value="HUPs"/>
    <property type="match status" value="1"/>
</dbReference>
<dbReference type="PANTHER" id="PTHR21294:SF20">
    <property type="entry name" value="ELECTRON TRANSFER FLAVOPROTEIN, SUBUNIT BETA (ETFB)"/>
    <property type="match status" value="1"/>
</dbReference>
<dbReference type="Pfam" id="PF01012">
    <property type="entry name" value="ETF"/>
    <property type="match status" value="1"/>
</dbReference>
<evidence type="ECO:0000313" key="3">
    <source>
        <dbReference type="EMBL" id="ALU32062.1"/>
    </source>
</evidence>
<dbReference type="PANTHER" id="PTHR21294">
    <property type="entry name" value="ELECTRON TRANSFER FLAVOPROTEIN BETA-SUBUNIT"/>
    <property type="match status" value="1"/>
</dbReference>
<dbReference type="EMBL" id="CP013695">
    <property type="protein sequence ID" value="ALU32062.1"/>
    <property type="molecule type" value="Genomic_DNA"/>
</dbReference>
<dbReference type="InterPro" id="IPR014729">
    <property type="entry name" value="Rossmann-like_a/b/a_fold"/>
</dbReference>
<dbReference type="InterPro" id="IPR033948">
    <property type="entry name" value="ETF_beta_N"/>
</dbReference>
<dbReference type="PaxDb" id="1435377-SUSAZ_01465"/>
<dbReference type="OMA" id="EINQPRI"/>